<dbReference type="SUPFAM" id="SSF57701">
    <property type="entry name" value="Zn2/Cys6 DNA-binding domain"/>
    <property type="match status" value="1"/>
</dbReference>
<dbReference type="Proteomes" id="UP000766486">
    <property type="component" value="Unassembled WGS sequence"/>
</dbReference>
<keyword evidence="4" id="KW-1185">Reference proteome</keyword>
<dbReference type="PANTHER" id="PTHR37534">
    <property type="entry name" value="TRANSCRIPTIONAL ACTIVATOR PROTEIN UGA3"/>
    <property type="match status" value="1"/>
</dbReference>
<dbReference type="PANTHER" id="PTHR37534:SF46">
    <property type="entry name" value="ZN(II)2CYS6 TRANSCRIPTION FACTOR (EUROFUNG)"/>
    <property type="match status" value="1"/>
</dbReference>
<dbReference type="EMBL" id="CABFNS010000931">
    <property type="protein sequence ID" value="VUC36575.1"/>
    <property type="molecule type" value="Genomic_DNA"/>
</dbReference>
<comment type="caution">
    <text evidence="3">The sequence shown here is derived from an EMBL/GenBank/DDBJ whole genome shotgun (WGS) entry which is preliminary data.</text>
</comment>
<dbReference type="SMART" id="SM00066">
    <property type="entry name" value="GAL4"/>
    <property type="match status" value="1"/>
</dbReference>
<evidence type="ECO:0000313" key="3">
    <source>
        <dbReference type="EMBL" id="VUC36575.1"/>
    </source>
</evidence>
<sequence length="543" mass="61587">MDRGLATRSRTGCVSCRKSRIRCDEKKPECTTCLAKKKTCSYSPARVPLRDRRAQALPGQQTPWALPVSHSHQTFSLVKEGSSGKRGKHPTGKRMMIRRWKLPRSDAVDPFNVLPIKMPFKSKELLHYYHQVVGTFSGLSSDQINACFGSAVRTPVALRNTLIVAGGHHVWNTGELRAFKSAFISHKLHGIHQVNRWLDKTPDTATFFKCAQLIATLCITECCVKNFAAADAHLAGLLAYIDHFLSRKPGFDLAQSVEGELLNRYFIFDSQQPIDKKKLRDMIYNTHRDEEERLSRLKGVSLFPYFFLPIEAVEKPPRHVDVSTMLDSLRDVTRAYDERFERPARDGAVDSLYYWHSGAPSKMFVASIDAHAKSLSHDSKFSTQENDSLPSSWSGFNVAEGMYLTTVLGVWNSGLPPEALLHSRGLSILERDLQAGIIELAAKREQQQALWLWKLFVGILSIAHADIQLQKSFFQELSARFSRLIRKWIDLRGRESIQWEIAMEVLSSITWPVHFQKVEIAHRLWCSAILGDEVVASSSFRHI</sequence>
<dbReference type="Gene3D" id="4.10.240.10">
    <property type="entry name" value="Zn(2)-C6 fungal-type DNA-binding domain"/>
    <property type="match status" value="1"/>
</dbReference>
<reference evidence="3 4" key="1">
    <citation type="submission" date="2019-06" db="EMBL/GenBank/DDBJ databases">
        <authorList>
            <person name="Broberg M."/>
        </authorList>
    </citation>
    <scope>NUCLEOTIDE SEQUENCE [LARGE SCALE GENOMIC DNA]</scope>
</reference>
<dbReference type="PROSITE" id="PS50048">
    <property type="entry name" value="ZN2_CY6_FUNGAL_2"/>
    <property type="match status" value="1"/>
</dbReference>
<keyword evidence="1" id="KW-0539">Nucleus</keyword>
<organism evidence="3 4">
    <name type="scientific">Bionectria ochroleuca</name>
    <name type="common">Gliocladium roseum</name>
    <dbReference type="NCBI Taxonomy" id="29856"/>
    <lineage>
        <taxon>Eukaryota</taxon>
        <taxon>Fungi</taxon>
        <taxon>Dikarya</taxon>
        <taxon>Ascomycota</taxon>
        <taxon>Pezizomycotina</taxon>
        <taxon>Sordariomycetes</taxon>
        <taxon>Hypocreomycetidae</taxon>
        <taxon>Hypocreales</taxon>
        <taxon>Bionectriaceae</taxon>
        <taxon>Clonostachys</taxon>
    </lineage>
</organism>
<dbReference type="InterPro" id="IPR036864">
    <property type="entry name" value="Zn2-C6_fun-type_DNA-bd_sf"/>
</dbReference>
<dbReference type="PROSITE" id="PS00463">
    <property type="entry name" value="ZN2_CY6_FUNGAL_1"/>
    <property type="match status" value="1"/>
</dbReference>
<dbReference type="InterPro" id="IPR001138">
    <property type="entry name" value="Zn2Cys6_DnaBD"/>
</dbReference>
<evidence type="ECO:0000256" key="1">
    <source>
        <dbReference type="ARBA" id="ARBA00023242"/>
    </source>
</evidence>
<accession>A0ABY6UZ46</accession>
<name>A0ABY6UZ46_BIOOC</name>
<protein>
    <recommendedName>
        <fullName evidence="2">Zn(2)-C6 fungal-type domain-containing protein</fullName>
    </recommendedName>
</protein>
<feature type="domain" description="Zn(2)-C6 fungal-type" evidence="2">
    <location>
        <begin position="12"/>
        <end position="42"/>
    </location>
</feature>
<evidence type="ECO:0000313" key="4">
    <source>
        <dbReference type="Proteomes" id="UP000766486"/>
    </source>
</evidence>
<dbReference type="Pfam" id="PF00172">
    <property type="entry name" value="Zn_clus"/>
    <property type="match status" value="1"/>
</dbReference>
<gene>
    <name evidence="3" type="ORF">CLO192961_LOCUS449157</name>
</gene>
<dbReference type="CDD" id="cd00067">
    <property type="entry name" value="GAL4"/>
    <property type="match status" value="1"/>
</dbReference>
<proteinExistence type="predicted"/>
<evidence type="ECO:0000259" key="2">
    <source>
        <dbReference type="PROSITE" id="PS50048"/>
    </source>
</evidence>